<feature type="transmembrane region" description="Helical" evidence="1">
    <location>
        <begin position="185"/>
        <end position="205"/>
    </location>
</feature>
<reference evidence="3 4" key="1">
    <citation type="submission" date="2016-10" db="EMBL/GenBank/DDBJ databases">
        <authorList>
            <person name="de Groot N.N."/>
        </authorList>
    </citation>
    <scope>NUCLEOTIDE SEQUENCE [LARGE SCALE GENOMIC DNA]</scope>
    <source>
        <strain evidence="3 4">DSM 17074</strain>
    </source>
</reference>
<dbReference type="InterPro" id="IPR024399">
    <property type="entry name" value="DUF2628"/>
</dbReference>
<dbReference type="EMBL" id="BJWJ01000002">
    <property type="protein sequence ID" value="GEM03272.1"/>
    <property type="molecule type" value="Genomic_DNA"/>
</dbReference>
<reference evidence="2 5" key="2">
    <citation type="submission" date="2019-07" db="EMBL/GenBank/DDBJ databases">
        <title>Whole genome shotgun sequence of Halolactibacillus miurensis NBRC 100873.</title>
        <authorList>
            <person name="Hosoyama A."/>
            <person name="Uohara A."/>
            <person name="Ohji S."/>
            <person name="Ichikawa N."/>
        </authorList>
    </citation>
    <scope>NUCLEOTIDE SEQUENCE [LARGE SCALE GENOMIC DNA]</scope>
    <source>
        <strain evidence="2 5">NBRC 100873</strain>
    </source>
</reference>
<evidence type="ECO:0000313" key="5">
    <source>
        <dbReference type="Proteomes" id="UP000321773"/>
    </source>
</evidence>
<proteinExistence type="predicted"/>
<evidence type="ECO:0000256" key="1">
    <source>
        <dbReference type="SAM" id="Phobius"/>
    </source>
</evidence>
<dbReference type="Pfam" id="PF10947">
    <property type="entry name" value="DUF2628"/>
    <property type="match status" value="1"/>
</dbReference>
<keyword evidence="5" id="KW-1185">Reference proteome</keyword>
<keyword evidence="1" id="KW-0812">Transmembrane</keyword>
<dbReference type="Proteomes" id="UP000199139">
    <property type="component" value="Unassembled WGS sequence"/>
</dbReference>
<gene>
    <name evidence="2" type="ORF">HMI01_02600</name>
    <name evidence="3" type="ORF">SAMN05421668_103113</name>
</gene>
<evidence type="ECO:0000313" key="2">
    <source>
        <dbReference type="EMBL" id="GEM03272.1"/>
    </source>
</evidence>
<protein>
    <submittedName>
        <fullName evidence="3">Zinc-ribbon domain-containing protein</fullName>
    </submittedName>
</protein>
<dbReference type="STRING" id="306541.SAMN05421668_103113"/>
<evidence type="ECO:0000313" key="3">
    <source>
        <dbReference type="EMBL" id="SFS47713.1"/>
    </source>
</evidence>
<sequence>MFCPNCGNEAPNAAVFCPTCGLNIQDYFRDDNVSKDQQDDKINDGLTVNRSEKHQDAEHKEEPWQAFVDTRYHFYDQKWSVASQPDVNAGWNWASFFVGLFWLGYRKMYRELLILIGVFFLMDFVAAVTSLFFLSTLLPLVLYFYLGMKGNALYYRHVRQKLAEFQHDDLSQADYRERGGVSGTGVVVAIILLLSYAGLSTIIFGF</sequence>
<feature type="transmembrane region" description="Helical" evidence="1">
    <location>
        <begin position="112"/>
        <end position="145"/>
    </location>
</feature>
<name>A0A1I6Q5I3_9BACI</name>
<evidence type="ECO:0000313" key="4">
    <source>
        <dbReference type="Proteomes" id="UP000199139"/>
    </source>
</evidence>
<dbReference type="RefSeq" id="WP_062320600.1">
    <property type="nucleotide sequence ID" value="NZ_BJWJ01000002.1"/>
</dbReference>
<keyword evidence="1" id="KW-1133">Transmembrane helix</keyword>
<organism evidence="3 4">
    <name type="scientific">Halolactibacillus miurensis</name>
    <dbReference type="NCBI Taxonomy" id="306541"/>
    <lineage>
        <taxon>Bacteria</taxon>
        <taxon>Bacillati</taxon>
        <taxon>Bacillota</taxon>
        <taxon>Bacilli</taxon>
        <taxon>Bacillales</taxon>
        <taxon>Bacillaceae</taxon>
        <taxon>Halolactibacillus</taxon>
    </lineage>
</organism>
<dbReference type="OrthoDB" id="6691119at2"/>
<accession>A0A1I6Q5I3</accession>
<dbReference type="AlphaFoldDB" id="A0A1I6Q5I3"/>
<dbReference type="Proteomes" id="UP000321773">
    <property type="component" value="Unassembled WGS sequence"/>
</dbReference>
<feature type="transmembrane region" description="Helical" evidence="1">
    <location>
        <begin position="89"/>
        <end position="105"/>
    </location>
</feature>
<keyword evidence="1" id="KW-0472">Membrane</keyword>
<dbReference type="EMBL" id="FPAI01000003">
    <property type="protein sequence ID" value="SFS47713.1"/>
    <property type="molecule type" value="Genomic_DNA"/>
</dbReference>